<protein>
    <submittedName>
        <fullName evidence="2">Uncharacterized protein</fullName>
    </submittedName>
</protein>
<sequence>MVTAGESRMELDGPGEAGKRRREAMAEEIGSESAVAEEIRDRVWEEDGVWVSDSEERGSKRELKDLKTAVEG</sequence>
<evidence type="ECO:0000313" key="3">
    <source>
        <dbReference type="Proteomes" id="UP000775213"/>
    </source>
</evidence>
<evidence type="ECO:0000256" key="1">
    <source>
        <dbReference type="SAM" id="MobiDB-lite"/>
    </source>
</evidence>
<evidence type="ECO:0000313" key="2">
    <source>
        <dbReference type="EMBL" id="KAH0468147.1"/>
    </source>
</evidence>
<feature type="compositionally biased region" description="Basic and acidic residues" evidence="1">
    <location>
        <begin position="54"/>
        <end position="72"/>
    </location>
</feature>
<keyword evidence="3" id="KW-1185">Reference proteome</keyword>
<dbReference type="EMBL" id="JAGFBR010000004">
    <property type="protein sequence ID" value="KAH0468147.1"/>
    <property type="molecule type" value="Genomic_DNA"/>
</dbReference>
<gene>
    <name evidence="2" type="ORF">IEQ34_003180</name>
</gene>
<reference evidence="2 3" key="1">
    <citation type="journal article" date="2021" name="Hortic Res">
        <title>Chromosome-scale assembly of the Dendrobium chrysotoxum genome enhances the understanding of orchid evolution.</title>
        <authorList>
            <person name="Zhang Y."/>
            <person name="Zhang G.Q."/>
            <person name="Zhang D."/>
            <person name="Liu X.D."/>
            <person name="Xu X.Y."/>
            <person name="Sun W.H."/>
            <person name="Yu X."/>
            <person name="Zhu X."/>
            <person name="Wang Z.W."/>
            <person name="Zhao X."/>
            <person name="Zhong W.Y."/>
            <person name="Chen H."/>
            <person name="Yin W.L."/>
            <person name="Huang T."/>
            <person name="Niu S.C."/>
            <person name="Liu Z.J."/>
        </authorList>
    </citation>
    <scope>NUCLEOTIDE SEQUENCE [LARGE SCALE GENOMIC DNA]</scope>
    <source>
        <strain evidence="2">Lindl</strain>
    </source>
</reference>
<dbReference type="Proteomes" id="UP000775213">
    <property type="component" value="Unassembled WGS sequence"/>
</dbReference>
<feature type="region of interest" description="Disordered" evidence="1">
    <location>
        <begin position="1"/>
        <end position="72"/>
    </location>
</feature>
<name>A0AAV7HGU9_DENCH</name>
<organism evidence="2 3">
    <name type="scientific">Dendrobium chrysotoxum</name>
    <name type="common">Orchid</name>
    <dbReference type="NCBI Taxonomy" id="161865"/>
    <lineage>
        <taxon>Eukaryota</taxon>
        <taxon>Viridiplantae</taxon>
        <taxon>Streptophyta</taxon>
        <taxon>Embryophyta</taxon>
        <taxon>Tracheophyta</taxon>
        <taxon>Spermatophyta</taxon>
        <taxon>Magnoliopsida</taxon>
        <taxon>Liliopsida</taxon>
        <taxon>Asparagales</taxon>
        <taxon>Orchidaceae</taxon>
        <taxon>Epidendroideae</taxon>
        <taxon>Malaxideae</taxon>
        <taxon>Dendrobiinae</taxon>
        <taxon>Dendrobium</taxon>
    </lineage>
</organism>
<proteinExistence type="predicted"/>
<comment type="caution">
    <text evidence="2">The sequence shown here is derived from an EMBL/GenBank/DDBJ whole genome shotgun (WGS) entry which is preliminary data.</text>
</comment>
<accession>A0AAV7HGU9</accession>
<dbReference type="AlphaFoldDB" id="A0AAV7HGU9"/>